<evidence type="ECO:0000313" key="2">
    <source>
        <dbReference type="Proteomes" id="UP001239111"/>
    </source>
</evidence>
<name>A0ACC2NZQ1_9HYME</name>
<proteinExistence type="predicted"/>
<comment type="caution">
    <text evidence="1">The sequence shown here is derived from an EMBL/GenBank/DDBJ whole genome shotgun (WGS) entry which is preliminary data.</text>
</comment>
<protein>
    <submittedName>
        <fullName evidence="1">Uncharacterized protein</fullName>
    </submittedName>
</protein>
<feature type="non-terminal residue" evidence="1">
    <location>
        <position position="1"/>
    </location>
</feature>
<organism evidence="1 2">
    <name type="scientific">Eretmocerus hayati</name>
    <dbReference type="NCBI Taxonomy" id="131215"/>
    <lineage>
        <taxon>Eukaryota</taxon>
        <taxon>Metazoa</taxon>
        <taxon>Ecdysozoa</taxon>
        <taxon>Arthropoda</taxon>
        <taxon>Hexapoda</taxon>
        <taxon>Insecta</taxon>
        <taxon>Pterygota</taxon>
        <taxon>Neoptera</taxon>
        <taxon>Endopterygota</taxon>
        <taxon>Hymenoptera</taxon>
        <taxon>Apocrita</taxon>
        <taxon>Proctotrupomorpha</taxon>
        <taxon>Chalcidoidea</taxon>
        <taxon>Aphelinidae</taxon>
        <taxon>Aphelininae</taxon>
        <taxon>Eretmocerus</taxon>
    </lineage>
</organism>
<reference evidence="1" key="1">
    <citation type="submission" date="2023-04" db="EMBL/GenBank/DDBJ databases">
        <title>A chromosome-level genome assembly of the parasitoid wasp Eretmocerus hayati.</title>
        <authorList>
            <person name="Zhong Y."/>
            <person name="Liu S."/>
            <person name="Liu Y."/>
        </authorList>
    </citation>
    <scope>NUCLEOTIDE SEQUENCE</scope>
    <source>
        <strain evidence="1">ZJU_SS_LIU_2023</strain>
    </source>
</reference>
<accession>A0ACC2NZQ1</accession>
<keyword evidence="2" id="KW-1185">Reference proteome</keyword>
<gene>
    <name evidence="1" type="ORF">QAD02_012458</name>
</gene>
<dbReference type="EMBL" id="CM056742">
    <property type="protein sequence ID" value="KAJ8676671.1"/>
    <property type="molecule type" value="Genomic_DNA"/>
</dbReference>
<dbReference type="Proteomes" id="UP001239111">
    <property type="component" value="Chromosome 2"/>
</dbReference>
<sequence>NAYAGKGGGGFKGGGGSSRGGGGSSRGGGGSSRGGGSSKGGSSKGGSSSSGGGLFNWGGSSSSKGSTSTQKKGSLDLINHERHNPVPPPRTSAPSPSPPRTPAPPPRVTNTNVGSSSNSFGNKAPSKPSAPPYPPHGSHVDQTSLRTSQAVTHANPYSQQPASNPYVNQPNKPWAPSGSYGNQVPVTSVSSSHLPPVPPGTLLPKGIPGLPPYPVNRPGNPPYPHQGSALGGTGHIGWQPPPNQPWHSQGTPPPYSVHPPPGHSGSVYPPAYPGGSGNQPHYGSPPAYPGGAAPPSYYQQPHYQPPHYSYPPPSQPIVPGHTTIYNVIESNKGGGGGGGIKQALAQGAASGAAHAVTNQVIKGLFNSGSNRVHSYPSAPHYSSGSHYSSSETYITNNYYGHDDSSNFGPSVVASPQPAPNQPSQPSQPNQPSNQPPTVINDNPAKPGQAGPPASSPTSSQTGQGFPSNGPNNAGNPPPTNNGGGAADNSNVQSNSTPNNIPVISDEQLMKITEELFEKHDEDLNQYVELNLQKRILNNNSSASVSDEASEPLFKIHADLDKFPTVRTLKALYDNYQRNGSAKEIVTDVRWNEEGAFLNEIMKTPVMLRTLSWLMEHKFVGWDENEQRQILGSIWFTIFDETSSGFERIFLSEKFGDSGLVGLQNWIYFAHLEAQQNLNYLGYVDTRTLNGKGALVKLNYQTEGFTMQNATIFAGTPPELELALYTICFYARPNNWCQVSLGGTKFFILTHSFVFPQAELQTSKGKGKRSKGKRKADPISRNTRHFGEKQKTLHAPDTDSDEENIITPSVSEVSETREYKRIDTPPNSSAEDDDVSEAQENLENFESYTEGDDDEFLSFCSHFSTSEASISRSKSNQSSGIPRVISPEHQSWQCRITMLAIVIPFLRAEIPHNVSISSDS</sequence>
<evidence type="ECO:0000313" key="1">
    <source>
        <dbReference type="EMBL" id="KAJ8676671.1"/>
    </source>
</evidence>